<accession>A0AAD4ENT0</accession>
<organism evidence="3 4">
    <name type="scientific">Staphylotrichum longicolle</name>
    <dbReference type="NCBI Taxonomy" id="669026"/>
    <lineage>
        <taxon>Eukaryota</taxon>
        <taxon>Fungi</taxon>
        <taxon>Dikarya</taxon>
        <taxon>Ascomycota</taxon>
        <taxon>Pezizomycotina</taxon>
        <taxon>Sordariomycetes</taxon>
        <taxon>Sordariomycetidae</taxon>
        <taxon>Sordariales</taxon>
        <taxon>Chaetomiaceae</taxon>
        <taxon>Staphylotrichum</taxon>
    </lineage>
</organism>
<proteinExistence type="predicted"/>
<evidence type="ECO:0000313" key="4">
    <source>
        <dbReference type="Proteomes" id="UP001197093"/>
    </source>
</evidence>
<dbReference type="AlphaFoldDB" id="A0AAD4ENT0"/>
<dbReference type="EMBL" id="JAHCVI010000005">
    <property type="protein sequence ID" value="KAG7284651.1"/>
    <property type="molecule type" value="Genomic_DNA"/>
</dbReference>
<evidence type="ECO:0000256" key="1">
    <source>
        <dbReference type="SAM" id="MobiDB-lite"/>
    </source>
</evidence>
<keyword evidence="2" id="KW-0472">Membrane</keyword>
<evidence type="ECO:0000313" key="3">
    <source>
        <dbReference type="EMBL" id="KAG7284651.1"/>
    </source>
</evidence>
<name>A0AAD4ENT0_9PEZI</name>
<sequence length="391" mass="40913">MEAECFYVAAAILNTFVTNNGMIVGVRKTPAARPPSRTARRRSRSRDATVTIPALRQGLAYLSLLVPAYVHAQAFVGGDLSIQAPWGLPAADFAAAVSTPSSDATFTITGYNTSLPAGSVKATDDEVSGWSLNIGVTANVPLAGSNLNTVDKSLCIDATALSITPPGGVAAFSSSGWRVCAIVFTDGLAGSANTRSDGSCSAALPDDCIRELQSNSVAAKQGRTGGGCQDLDIPEGCAGHFGGKHGTAFEITPISNSSFAADRRSMFFAAGFDPIQRGNQSALLAAQRRVWPVVLTWTHFDENGAVRDSTGHLSCAKTTGSKEVSSDGEVEAVVGIAFYGTLFGSVILLVIGAELLGIVVFFFWFVIFTLWRIIEAVTGLKLENLIAGDFC</sequence>
<keyword evidence="4" id="KW-1185">Reference proteome</keyword>
<evidence type="ECO:0000256" key="2">
    <source>
        <dbReference type="SAM" id="Phobius"/>
    </source>
</evidence>
<dbReference type="Proteomes" id="UP001197093">
    <property type="component" value="Unassembled WGS sequence"/>
</dbReference>
<keyword evidence="2" id="KW-0812">Transmembrane</keyword>
<feature type="transmembrane region" description="Helical" evidence="2">
    <location>
        <begin position="355"/>
        <end position="374"/>
    </location>
</feature>
<reference evidence="3" key="1">
    <citation type="submission" date="2023-02" db="EMBL/GenBank/DDBJ databases">
        <authorList>
            <person name="Palmer J.M."/>
        </authorList>
    </citation>
    <scope>NUCLEOTIDE SEQUENCE</scope>
    <source>
        <strain evidence="3">FW57</strain>
    </source>
</reference>
<feature type="region of interest" description="Disordered" evidence="1">
    <location>
        <begin position="28"/>
        <end position="47"/>
    </location>
</feature>
<comment type="caution">
    <text evidence="3">The sequence shown here is derived from an EMBL/GenBank/DDBJ whole genome shotgun (WGS) entry which is preliminary data.</text>
</comment>
<gene>
    <name evidence="3" type="ORF">NEMBOFW57_009259</name>
</gene>
<protein>
    <submittedName>
        <fullName evidence="3">Uncharacterized protein</fullName>
    </submittedName>
</protein>
<keyword evidence="2" id="KW-1133">Transmembrane helix</keyword>